<dbReference type="AlphaFoldDB" id="A0A1H5VMS6"/>
<keyword evidence="2" id="KW-1185">Reference proteome</keyword>
<name>A0A1H5VMS6_9RHOB</name>
<evidence type="ECO:0008006" key="3">
    <source>
        <dbReference type="Google" id="ProtNLM"/>
    </source>
</evidence>
<reference evidence="1 2" key="1">
    <citation type="submission" date="2016-10" db="EMBL/GenBank/DDBJ databases">
        <authorList>
            <person name="de Groot N.N."/>
        </authorList>
    </citation>
    <scope>NUCLEOTIDE SEQUENCE [LARGE SCALE GENOMIC DNA]</scope>
    <source>
        <strain evidence="1 2">DSM 26915</strain>
    </source>
</reference>
<dbReference type="OrthoDB" id="8478875at2"/>
<sequence>MHILIAIVGAIAAAYFFFIRARNTAEMTGELIDAANDVRLAARRFGFKRKANIHPAETIEDPHVAMAGIGTSFLELDGMPTKEQRSALINSLARSTGLATTDADELCVLGRWMMGECGGAQQAVPRLSRKLYKLSGSEGFGPMMAVIKDIAEAGSGTLSSQQRTALDDLQSAFRIK</sequence>
<dbReference type="EMBL" id="FNUZ01000002">
    <property type="protein sequence ID" value="SEF88493.1"/>
    <property type="molecule type" value="Genomic_DNA"/>
</dbReference>
<gene>
    <name evidence="1" type="ORF">SAMN04488045_1107</name>
</gene>
<evidence type="ECO:0000313" key="1">
    <source>
        <dbReference type="EMBL" id="SEF88493.1"/>
    </source>
</evidence>
<accession>A0A1H5VMS6</accession>
<dbReference type="RefSeq" id="WP_103909492.1">
    <property type="nucleotide sequence ID" value="NZ_FNUZ01000002.1"/>
</dbReference>
<dbReference type="Proteomes" id="UP000236752">
    <property type="component" value="Unassembled WGS sequence"/>
</dbReference>
<protein>
    <recommendedName>
        <fullName evidence="3">Tellurite resistance protein TerB</fullName>
    </recommendedName>
</protein>
<evidence type="ECO:0000313" key="2">
    <source>
        <dbReference type="Proteomes" id="UP000236752"/>
    </source>
</evidence>
<organism evidence="1 2">
    <name type="scientific">Thalassococcus halodurans</name>
    <dbReference type="NCBI Taxonomy" id="373675"/>
    <lineage>
        <taxon>Bacteria</taxon>
        <taxon>Pseudomonadati</taxon>
        <taxon>Pseudomonadota</taxon>
        <taxon>Alphaproteobacteria</taxon>
        <taxon>Rhodobacterales</taxon>
        <taxon>Roseobacteraceae</taxon>
        <taxon>Thalassococcus</taxon>
    </lineage>
</organism>
<proteinExistence type="predicted"/>